<evidence type="ECO:0008006" key="2">
    <source>
        <dbReference type="Google" id="ProtNLM"/>
    </source>
</evidence>
<sequence length="150" mass="17293">LTGLFWAGNGKGRYLWTLPCHLACAQPQRFFLPWLIIEWCFWQAGVQYVDHYLDNYIVLVACGTTECALSLEIVMSVANDLGVPLVEDKCEGHTTSFVFLGFEIDSSEGLLWLPQEKVDRLQEMLLGWFEKRWCWRLDLGVAHWEAAGHR</sequence>
<reference evidence="1" key="1">
    <citation type="submission" date="2017-05" db="UniProtKB">
        <authorList>
            <consortium name="EnsemblMetazoa"/>
        </authorList>
    </citation>
    <scope>IDENTIFICATION</scope>
</reference>
<proteinExistence type="predicted"/>
<name>A0A1X7T1Y9_AMPQE</name>
<dbReference type="InterPro" id="IPR052055">
    <property type="entry name" value="Hepadnavirus_pol/RT"/>
</dbReference>
<dbReference type="PANTHER" id="PTHR33050:SF7">
    <property type="entry name" value="RIBONUCLEASE H"/>
    <property type="match status" value="1"/>
</dbReference>
<dbReference type="EnsemblMetazoa" id="Aqu2.1.08356_001">
    <property type="protein sequence ID" value="Aqu2.1.08356_001"/>
    <property type="gene ID" value="Aqu2.1.08356"/>
</dbReference>
<dbReference type="InterPro" id="IPR043502">
    <property type="entry name" value="DNA/RNA_pol_sf"/>
</dbReference>
<accession>A0A1X7T1Y9</accession>
<dbReference type="SUPFAM" id="SSF56672">
    <property type="entry name" value="DNA/RNA polymerases"/>
    <property type="match status" value="1"/>
</dbReference>
<dbReference type="PANTHER" id="PTHR33050">
    <property type="entry name" value="REVERSE TRANSCRIPTASE DOMAIN-CONTAINING PROTEIN"/>
    <property type="match status" value="1"/>
</dbReference>
<organism evidence="1">
    <name type="scientific">Amphimedon queenslandica</name>
    <name type="common">Sponge</name>
    <dbReference type="NCBI Taxonomy" id="400682"/>
    <lineage>
        <taxon>Eukaryota</taxon>
        <taxon>Metazoa</taxon>
        <taxon>Porifera</taxon>
        <taxon>Demospongiae</taxon>
        <taxon>Heteroscleromorpha</taxon>
        <taxon>Haplosclerida</taxon>
        <taxon>Niphatidae</taxon>
        <taxon>Amphimedon</taxon>
    </lineage>
</organism>
<dbReference type="AlphaFoldDB" id="A0A1X7T1Y9"/>
<evidence type="ECO:0000313" key="1">
    <source>
        <dbReference type="EnsemblMetazoa" id="Aqu2.1.08356_001"/>
    </source>
</evidence>
<dbReference type="InParanoid" id="A0A1X7T1Y9"/>
<protein>
    <recommendedName>
        <fullName evidence="2">Reverse transcriptase domain-containing protein</fullName>
    </recommendedName>
</protein>